<name>A0A1E5T5X6_9BACT</name>
<dbReference type="InterPro" id="IPR016181">
    <property type="entry name" value="Acyl_CoA_acyltransferase"/>
</dbReference>
<evidence type="ECO:0000313" key="3">
    <source>
        <dbReference type="Proteomes" id="UP000095552"/>
    </source>
</evidence>
<dbReference type="EMBL" id="MDGQ01000003">
    <property type="protein sequence ID" value="OEK06779.1"/>
    <property type="molecule type" value="Genomic_DNA"/>
</dbReference>
<protein>
    <recommendedName>
        <fullName evidence="1">N-acetyltransferase domain-containing protein</fullName>
    </recommendedName>
</protein>
<proteinExistence type="predicted"/>
<dbReference type="CDD" id="cd04301">
    <property type="entry name" value="NAT_SF"/>
    <property type="match status" value="1"/>
</dbReference>
<dbReference type="GO" id="GO:0016747">
    <property type="term" value="F:acyltransferase activity, transferring groups other than amino-acyl groups"/>
    <property type="evidence" value="ECO:0007669"/>
    <property type="project" value="InterPro"/>
</dbReference>
<dbReference type="RefSeq" id="WP_069834091.1">
    <property type="nucleotide sequence ID" value="NZ_MDGQ01000003.1"/>
</dbReference>
<feature type="domain" description="N-acetyltransferase" evidence="1">
    <location>
        <begin position="1"/>
        <end position="127"/>
    </location>
</feature>
<reference evidence="2 3" key="1">
    <citation type="submission" date="2016-08" db="EMBL/GenBank/DDBJ databases">
        <title>Draft genome of Fabibacter sp. strain SK-8.</title>
        <authorList>
            <person name="Wong S.-K."/>
            <person name="Hamasaki K."/>
            <person name="Yoshizawa S."/>
        </authorList>
    </citation>
    <scope>NUCLEOTIDE SEQUENCE [LARGE SCALE GENOMIC DNA]</scope>
    <source>
        <strain evidence="2 3">SK-8</strain>
    </source>
</reference>
<dbReference type="STRING" id="1563681.BFP71_03715"/>
<evidence type="ECO:0000313" key="2">
    <source>
        <dbReference type="EMBL" id="OEK06779.1"/>
    </source>
</evidence>
<evidence type="ECO:0000259" key="1">
    <source>
        <dbReference type="PROSITE" id="PS51186"/>
    </source>
</evidence>
<sequence>MELVKCTEQYWEFVRILRQDQRVKEGFLDDITITPDMQKAYMADHSKFYRILLFEGQPAGYVGVIDNDIRVCTHPDFQGKGCGKFMIDEIMKIFPKAYARVKISNEASIRLFKSVGFTEKLIVLERN</sequence>
<keyword evidence="3" id="KW-1185">Reference proteome</keyword>
<organism evidence="2 3">
    <name type="scientific">Roseivirga misakiensis</name>
    <dbReference type="NCBI Taxonomy" id="1563681"/>
    <lineage>
        <taxon>Bacteria</taxon>
        <taxon>Pseudomonadati</taxon>
        <taxon>Bacteroidota</taxon>
        <taxon>Cytophagia</taxon>
        <taxon>Cytophagales</taxon>
        <taxon>Roseivirgaceae</taxon>
        <taxon>Roseivirga</taxon>
    </lineage>
</organism>
<accession>A0A1E5T5X6</accession>
<dbReference type="Proteomes" id="UP000095552">
    <property type="component" value="Unassembled WGS sequence"/>
</dbReference>
<dbReference type="Pfam" id="PF00583">
    <property type="entry name" value="Acetyltransf_1"/>
    <property type="match status" value="1"/>
</dbReference>
<dbReference type="SUPFAM" id="SSF55729">
    <property type="entry name" value="Acyl-CoA N-acyltransferases (Nat)"/>
    <property type="match status" value="1"/>
</dbReference>
<dbReference type="AlphaFoldDB" id="A0A1E5T5X6"/>
<dbReference type="Gene3D" id="3.40.630.30">
    <property type="match status" value="1"/>
</dbReference>
<comment type="caution">
    <text evidence="2">The sequence shown here is derived from an EMBL/GenBank/DDBJ whole genome shotgun (WGS) entry which is preliminary data.</text>
</comment>
<dbReference type="PROSITE" id="PS51186">
    <property type="entry name" value="GNAT"/>
    <property type="match status" value="1"/>
</dbReference>
<gene>
    <name evidence="2" type="ORF">BFP71_03715</name>
</gene>
<dbReference type="InterPro" id="IPR000182">
    <property type="entry name" value="GNAT_dom"/>
</dbReference>